<evidence type="ECO:0000313" key="3">
    <source>
        <dbReference type="Proteomes" id="UP001242513"/>
    </source>
</evidence>
<protein>
    <submittedName>
        <fullName evidence="2">Uncharacterized protein</fullName>
    </submittedName>
</protein>
<dbReference type="EMBL" id="CP123735">
    <property type="protein sequence ID" value="WGO85428.1"/>
    <property type="molecule type" value="Genomic_DNA"/>
</dbReference>
<dbReference type="RefSeq" id="WP_013854889.1">
    <property type="nucleotide sequence ID" value="NZ_CP123735.1"/>
</dbReference>
<evidence type="ECO:0000313" key="2">
    <source>
        <dbReference type="EMBL" id="WGO85428.1"/>
    </source>
</evidence>
<evidence type="ECO:0000256" key="1">
    <source>
        <dbReference type="SAM" id="SignalP"/>
    </source>
</evidence>
<proteinExistence type="predicted"/>
<reference evidence="2" key="1">
    <citation type="journal article" date="2022" name="Food Funct.">
        <title>Lactobacillus kefiranofaciens ZW18 from Kefir enhances the anti-tumor effect of anti-programmed cell death 1 (PD-1) immunotherapy by modulating the gut microbiota.</title>
        <authorList>
            <person name="Zhao J."/>
            <person name="Wang Y."/>
            <person name="Wang J."/>
            <person name="Lv M."/>
            <person name="Zhou C."/>
            <person name="Jia L."/>
            <person name="Geng W."/>
        </authorList>
    </citation>
    <scope>NUCLEOTIDE SEQUENCE</scope>
    <source>
        <strain evidence="2">ZW18</strain>
    </source>
</reference>
<organism evidence="2 3">
    <name type="scientific">Lactobacillus kefiranofaciens</name>
    <dbReference type="NCBI Taxonomy" id="267818"/>
    <lineage>
        <taxon>Bacteria</taxon>
        <taxon>Bacillati</taxon>
        <taxon>Bacillota</taxon>
        <taxon>Bacilli</taxon>
        <taxon>Lactobacillales</taxon>
        <taxon>Lactobacillaceae</taxon>
        <taxon>Lactobacillus</taxon>
    </lineage>
</organism>
<dbReference type="PROSITE" id="PS51257">
    <property type="entry name" value="PROKAR_LIPOPROTEIN"/>
    <property type="match status" value="1"/>
</dbReference>
<feature type="chain" id="PRO_5043668406" evidence="1">
    <location>
        <begin position="21"/>
        <end position="48"/>
    </location>
</feature>
<gene>
    <name evidence="2" type="ORF">QEJ78_08660</name>
</gene>
<name>A0AAX3UCY9_9LACO</name>
<keyword evidence="1" id="KW-0732">Signal</keyword>
<accession>A0AAX3UCY9</accession>
<sequence length="48" mass="5369">MKNKNRFSLFFAIIAFFTLALTGCSTNNSTAKKAAPKQIAVNYTLRKQ</sequence>
<feature type="signal peptide" evidence="1">
    <location>
        <begin position="1"/>
        <end position="20"/>
    </location>
</feature>
<reference evidence="2" key="2">
    <citation type="submission" date="2023-04" db="EMBL/GenBank/DDBJ databases">
        <authorList>
            <person name="Wang Y."/>
        </authorList>
    </citation>
    <scope>NUCLEOTIDE SEQUENCE</scope>
    <source>
        <strain evidence="2">ZW18</strain>
    </source>
</reference>
<dbReference type="AlphaFoldDB" id="A0AAX3UCY9"/>
<dbReference type="Proteomes" id="UP001242513">
    <property type="component" value="Chromosome"/>
</dbReference>